<reference evidence="8" key="2">
    <citation type="submission" date="2020-03" db="EMBL/GenBank/DDBJ databases">
        <title>Complete Genome Sequence of Adlercreutzia sp. strain 8CFCBH1 Producing Equol, Isolated from Healthy Japanese Feces.</title>
        <authorList>
            <person name="Ogata Y."/>
            <person name="Sakamoto M."/>
            <person name="Ohkuma M."/>
            <person name="Hattori M."/>
            <person name="Suda W."/>
        </authorList>
    </citation>
    <scope>NUCLEOTIDE SEQUENCE [LARGE SCALE GENOMIC DNA]</scope>
    <source>
        <strain evidence="8">8CFCBH1</strain>
    </source>
</reference>
<evidence type="ECO:0000256" key="4">
    <source>
        <dbReference type="SAM" id="MobiDB-lite"/>
    </source>
</evidence>
<dbReference type="Proteomes" id="UP000501727">
    <property type="component" value="Chromosome"/>
</dbReference>
<dbReference type="AlphaFoldDB" id="A0A6F8SMP4"/>
<feature type="transmembrane region" description="Helical" evidence="5">
    <location>
        <begin position="389"/>
        <end position="413"/>
    </location>
</feature>
<feature type="transmembrane region" description="Helical" evidence="5">
    <location>
        <begin position="325"/>
        <end position="345"/>
    </location>
</feature>
<keyword evidence="2" id="KW-0238">DNA-binding</keyword>
<sequence length="540" mass="58061">MKSMANIPAMTEAAEEAAASGTTAGTRLDRDSLLTAGMAVMGFALFLSAVWTARNEAALVPDGALYTARFVKAVACFAIAFTLRSHIPSVGKFFALGAGFVGMHLVAYGLGALMPAGVAEYLAASVISGAFSGIGEACVIVLFAHLFSTYAPRVSAVAIPVAYLLNEALYFSTLYLPTEAIMALRPAGKLLGVVLLGLCLRRKERLPLADNEYPLQYGISIKSAGERAITLFATHRSWALIIAGSTLFPLIFGFVAQACSRLSTNSGLYDGFNEIVALGTIALLVFYGVWRAGRLTFDELLYFSVPLFATGCLLLPAFWLADAPYAGMLVKCGYTVNQVLFWVLLAQESYRDLRHTYLFFGLFYGIYELTTAAARLTTSALYAEGGIDFTFMVYVALVALWLIACYGVLFFALAKRVARGRQGGGRSADAPVPDVEGPAGGGGASEAAVGGEEVPVRLVPEARRTLVFPDKLALVCERYGLTPREVEVLTETIHGYSMENIGKKLFVSRETVKTHLRRVYAKVGVGGKQELIAFIDRYEG</sequence>
<proteinExistence type="predicted"/>
<protein>
    <recommendedName>
        <fullName evidence="6">HTH luxR-type domain-containing protein</fullName>
    </recommendedName>
</protein>
<feature type="transmembrane region" description="Helical" evidence="5">
    <location>
        <begin position="182"/>
        <end position="200"/>
    </location>
</feature>
<dbReference type="CDD" id="cd06170">
    <property type="entry name" value="LuxR_C_like"/>
    <property type="match status" value="1"/>
</dbReference>
<keyword evidence="8" id="KW-1185">Reference proteome</keyword>
<feature type="transmembrane region" description="Helical" evidence="5">
    <location>
        <begin position="156"/>
        <end position="176"/>
    </location>
</feature>
<dbReference type="InterPro" id="IPR016032">
    <property type="entry name" value="Sig_transdc_resp-reg_C-effctor"/>
</dbReference>
<feature type="domain" description="HTH luxR-type" evidence="6">
    <location>
        <begin position="474"/>
        <end position="539"/>
    </location>
</feature>
<feature type="transmembrane region" description="Helical" evidence="5">
    <location>
        <begin position="357"/>
        <end position="377"/>
    </location>
</feature>
<dbReference type="PANTHER" id="PTHR44688:SF16">
    <property type="entry name" value="DNA-BINDING TRANSCRIPTIONAL ACTIVATOR DEVR_DOSR"/>
    <property type="match status" value="1"/>
</dbReference>
<evidence type="ECO:0000313" key="7">
    <source>
        <dbReference type="EMBL" id="BCA89283.1"/>
    </source>
</evidence>
<accession>A0A6F8SMP4</accession>
<dbReference type="Gene3D" id="1.10.10.10">
    <property type="entry name" value="Winged helix-like DNA-binding domain superfamily/Winged helix DNA-binding domain"/>
    <property type="match status" value="1"/>
</dbReference>
<dbReference type="PANTHER" id="PTHR44688">
    <property type="entry name" value="DNA-BINDING TRANSCRIPTIONAL ACTIVATOR DEVR_DOSR"/>
    <property type="match status" value="1"/>
</dbReference>
<feature type="transmembrane region" description="Helical" evidence="5">
    <location>
        <begin position="121"/>
        <end position="144"/>
    </location>
</feature>
<evidence type="ECO:0000256" key="3">
    <source>
        <dbReference type="ARBA" id="ARBA00023163"/>
    </source>
</evidence>
<feature type="transmembrane region" description="Helical" evidence="5">
    <location>
        <begin position="275"/>
        <end position="293"/>
    </location>
</feature>
<dbReference type="EMBL" id="AP022829">
    <property type="protein sequence ID" value="BCA89283.1"/>
    <property type="molecule type" value="Genomic_DNA"/>
</dbReference>
<feature type="transmembrane region" description="Helical" evidence="5">
    <location>
        <begin position="33"/>
        <end position="51"/>
    </location>
</feature>
<feature type="transmembrane region" description="Helical" evidence="5">
    <location>
        <begin position="63"/>
        <end position="81"/>
    </location>
</feature>
<keyword evidence="3" id="KW-0804">Transcription</keyword>
<name>A0A6F8SMP4_9ACTN</name>
<dbReference type="SMART" id="SM00421">
    <property type="entry name" value="HTH_LUXR"/>
    <property type="match status" value="1"/>
</dbReference>
<organism evidence="7 8">
    <name type="scientific">Adlercreutzia hattorii</name>
    <dbReference type="NCBI Taxonomy" id="2707299"/>
    <lineage>
        <taxon>Bacteria</taxon>
        <taxon>Bacillati</taxon>
        <taxon>Actinomycetota</taxon>
        <taxon>Coriobacteriia</taxon>
        <taxon>Eggerthellales</taxon>
        <taxon>Eggerthellaceae</taxon>
        <taxon>Adlercreutzia</taxon>
    </lineage>
</organism>
<keyword evidence="1" id="KW-0805">Transcription regulation</keyword>
<dbReference type="Pfam" id="PF00196">
    <property type="entry name" value="GerE"/>
    <property type="match status" value="1"/>
</dbReference>
<keyword evidence="5" id="KW-0472">Membrane</keyword>
<evidence type="ECO:0000259" key="6">
    <source>
        <dbReference type="PROSITE" id="PS50043"/>
    </source>
</evidence>
<dbReference type="GO" id="GO:0003677">
    <property type="term" value="F:DNA binding"/>
    <property type="evidence" value="ECO:0007669"/>
    <property type="project" value="UniProtKB-KW"/>
</dbReference>
<dbReference type="InterPro" id="IPR000792">
    <property type="entry name" value="Tscrpt_reg_LuxR_C"/>
</dbReference>
<keyword evidence="5" id="KW-0812">Transmembrane</keyword>
<evidence type="ECO:0000256" key="2">
    <source>
        <dbReference type="ARBA" id="ARBA00023125"/>
    </source>
</evidence>
<feature type="region of interest" description="Disordered" evidence="4">
    <location>
        <begin position="422"/>
        <end position="448"/>
    </location>
</feature>
<reference evidence="8" key="1">
    <citation type="journal article" date="2020" name="Microbiol. Resour. Announc.">
        <title>Complete Genome Sequence of Adlercreutzia sp. Strain 8CFCBH1, a Potent Producer of Equol, Isolated from Healthy Japanese Feces.</title>
        <authorList>
            <person name="Ogata Y."/>
            <person name="Sakamoto M."/>
            <person name="Ohkuma M."/>
            <person name="Hattori M."/>
            <person name="Suda W."/>
        </authorList>
    </citation>
    <scope>NUCLEOTIDE SEQUENCE [LARGE SCALE GENOMIC DNA]</scope>
    <source>
        <strain evidence="8">8CFCBH1</strain>
    </source>
</reference>
<dbReference type="KEGG" id="ahat:ADCFC_19020"/>
<gene>
    <name evidence="7" type="ORF">ADCFC_17800</name>
</gene>
<dbReference type="PRINTS" id="PR00038">
    <property type="entry name" value="HTHLUXR"/>
</dbReference>
<feature type="transmembrane region" description="Helical" evidence="5">
    <location>
        <begin position="237"/>
        <end position="255"/>
    </location>
</feature>
<evidence type="ECO:0000313" key="8">
    <source>
        <dbReference type="Proteomes" id="UP000501727"/>
    </source>
</evidence>
<dbReference type="InterPro" id="IPR036388">
    <property type="entry name" value="WH-like_DNA-bd_sf"/>
</dbReference>
<keyword evidence="5" id="KW-1133">Transmembrane helix</keyword>
<feature type="transmembrane region" description="Helical" evidence="5">
    <location>
        <begin position="300"/>
        <end position="319"/>
    </location>
</feature>
<evidence type="ECO:0000256" key="5">
    <source>
        <dbReference type="SAM" id="Phobius"/>
    </source>
</evidence>
<evidence type="ECO:0000256" key="1">
    <source>
        <dbReference type="ARBA" id="ARBA00023015"/>
    </source>
</evidence>
<dbReference type="GO" id="GO:0006355">
    <property type="term" value="P:regulation of DNA-templated transcription"/>
    <property type="evidence" value="ECO:0007669"/>
    <property type="project" value="InterPro"/>
</dbReference>
<feature type="transmembrane region" description="Helical" evidence="5">
    <location>
        <begin position="93"/>
        <end position="115"/>
    </location>
</feature>
<dbReference type="SUPFAM" id="SSF46894">
    <property type="entry name" value="C-terminal effector domain of the bipartite response regulators"/>
    <property type="match status" value="1"/>
</dbReference>
<dbReference type="PROSITE" id="PS50043">
    <property type="entry name" value="HTH_LUXR_2"/>
    <property type="match status" value="1"/>
</dbReference>